<evidence type="ECO:0000256" key="1">
    <source>
        <dbReference type="ARBA" id="ARBA00022679"/>
    </source>
</evidence>
<dbReference type="Proteomes" id="UP000199341">
    <property type="component" value="Unassembled WGS sequence"/>
</dbReference>
<organism evidence="3 4">
    <name type="scientific">Actinacidiphila guanduensis</name>
    <dbReference type="NCBI Taxonomy" id="310781"/>
    <lineage>
        <taxon>Bacteria</taxon>
        <taxon>Bacillati</taxon>
        <taxon>Actinomycetota</taxon>
        <taxon>Actinomycetes</taxon>
        <taxon>Kitasatosporales</taxon>
        <taxon>Streptomycetaceae</taxon>
        <taxon>Actinacidiphila</taxon>
    </lineage>
</organism>
<accession>A0A1H0ND05</accession>
<keyword evidence="4" id="KW-1185">Reference proteome</keyword>
<gene>
    <name evidence="3" type="ORF">SAMN05216259_11412</name>
</gene>
<evidence type="ECO:0000313" key="4">
    <source>
        <dbReference type="Proteomes" id="UP000199341"/>
    </source>
</evidence>
<dbReference type="InterPro" id="IPR050426">
    <property type="entry name" value="Glycosyltransferase_28"/>
</dbReference>
<dbReference type="GO" id="GO:0017000">
    <property type="term" value="P:antibiotic biosynthetic process"/>
    <property type="evidence" value="ECO:0007669"/>
    <property type="project" value="UniProtKB-ARBA"/>
</dbReference>
<dbReference type="InterPro" id="IPR010610">
    <property type="entry name" value="EryCIII-like_C"/>
</dbReference>
<dbReference type="InterPro" id="IPR002213">
    <property type="entry name" value="UDP_glucos_trans"/>
</dbReference>
<dbReference type="RefSeq" id="WP_143031761.1">
    <property type="nucleotide sequence ID" value="NZ_FNIE01000014.1"/>
</dbReference>
<keyword evidence="1 3" id="KW-0808">Transferase</keyword>
<dbReference type="GO" id="GO:0016758">
    <property type="term" value="F:hexosyltransferase activity"/>
    <property type="evidence" value="ECO:0007669"/>
    <property type="project" value="UniProtKB-ARBA"/>
</dbReference>
<evidence type="ECO:0000313" key="3">
    <source>
        <dbReference type="EMBL" id="SDO90190.1"/>
    </source>
</evidence>
<dbReference type="GO" id="GO:0008194">
    <property type="term" value="F:UDP-glycosyltransferase activity"/>
    <property type="evidence" value="ECO:0007669"/>
    <property type="project" value="InterPro"/>
</dbReference>
<dbReference type="FunFam" id="3.40.50.2000:FF:000072">
    <property type="entry name" value="Glycosyl transferase"/>
    <property type="match status" value="1"/>
</dbReference>
<dbReference type="Gene3D" id="3.40.50.2000">
    <property type="entry name" value="Glycogen Phosphorylase B"/>
    <property type="match status" value="2"/>
</dbReference>
<reference evidence="3 4" key="1">
    <citation type="submission" date="2016-10" db="EMBL/GenBank/DDBJ databases">
        <authorList>
            <person name="de Groot N.N."/>
        </authorList>
    </citation>
    <scope>NUCLEOTIDE SEQUENCE [LARGE SCALE GENOMIC DNA]</scope>
    <source>
        <strain evidence="3 4">CGMCC 4.2022</strain>
    </source>
</reference>
<dbReference type="PANTHER" id="PTHR48050">
    <property type="entry name" value="STEROL 3-BETA-GLUCOSYLTRANSFERASE"/>
    <property type="match status" value="1"/>
</dbReference>
<dbReference type="OrthoDB" id="764352at2"/>
<proteinExistence type="predicted"/>
<dbReference type="PANTHER" id="PTHR48050:SF13">
    <property type="entry name" value="STEROL 3-BETA-GLUCOSYLTRANSFERASE UGT80A2"/>
    <property type="match status" value="1"/>
</dbReference>
<dbReference type="STRING" id="310781.SAMN05216259_11412"/>
<feature type="domain" description="Erythromycin biosynthesis protein CIII-like C-terminal" evidence="2">
    <location>
        <begin position="287"/>
        <end position="425"/>
    </location>
</feature>
<dbReference type="Pfam" id="PF06722">
    <property type="entry name" value="EryCIII-like_C"/>
    <property type="match status" value="1"/>
</dbReference>
<dbReference type="CDD" id="cd03784">
    <property type="entry name" value="GT1_Gtf-like"/>
    <property type="match status" value="1"/>
</dbReference>
<name>A0A1H0ND05_9ACTN</name>
<sequence>MSRILVAASPVYGHFAPLNRVAGFLAGRGHDVTLLSHGRFREEAEAGVRYEAFTGAAGADLEQAFTSAERMAVPAGPQRFAWDMRNLFVTAMAPQHHDVQRLLAEAAGEPVVLVYETGFLGAMPALFGAPGPRPAAAIGLGPVSFTLSSIDTAPFGMGLPPDASEEGRARNQEANAFMQGQLLGPAQELFVRTLAELGVTVTEAPFFLDSTVLKADRFLQLSVEELSYRRSDTPAHVRFVGTLPPSDEIGELPAWWPEVAAAEQVVVVTQGTIANQDFGELIEPTLEGLADFPGLVVAATGRPGEVDGVPANARVAEFVPFDALLPHADVLVTNGGFGAVQQALRNGVPIVAAGISEEKLENNVRLAATGAAVDLGTDRPAAIDVRKAVDELLGTTSYRQNAQRLAAQYAAVDAFAEIERALAELTAR</sequence>
<dbReference type="SUPFAM" id="SSF53756">
    <property type="entry name" value="UDP-Glycosyltransferase/glycogen phosphorylase"/>
    <property type="match status" value="1"/>
</dbReference>
<protein>
    <submittedName>
        <fullName evidence="3">UDP:flavonoid glycosyltransferase YjiC, YdhE family</fullName>
    </submittedName>
</protein>
<evidence type="ECO:0000259" key="2">
    <source>
        <dbReference type="Pfam" id="PF06722"/>
    </source>
</evidence>
<dbReference type="AlphaFoldDB" id="A0A1H0ND05"/>
<dbReference type="EMBL" id="FNIE01000014">
    <property type="protein sequence ID" value="SDO90190.1"/>
    <property type="molecule type" value="Genomic_DNA"/>
</dbReference>